<keyword evidence="2 7" id="KW-0349">Heme</keyword>
<dbReference type="AlphaFoldDB" id="A0A5Q3QAI4"/>
<keyword evidence="5 7" id="KW-0408">Iron</keyword>
<dbReference type="GO" id="GO:0016705">
    <property type="term" value="F:oxidoreductase activity, acting on paired donors, with incorporation or reduction of molecular oxygen"/>
    <property type="evidence" value="ECO:0007669"/>
    <property type="project" value="InterPro"/>
</dbReference>
<dbReference type="PANTHER" id="PTHR46696:SF1">
    <property type="entry name" value="CYTOCHROME P450 YJIB-RELATED"/>
    <property type="match status" value="1"/>
</dbReference>
<protein>
    <submittedName>
        <fullName evidence="8">Cytochrome P450</fullName>
    </submittedName>
</protein>
<dbReference type="Pfam" id="PF00067">
    <property type="entry name" value="p450"/>
    <property type="match status" value="1"/>
</dbReference>
<evidence type="ECO:0000256" key="4">
    <source>
        <dbReference type="ARBA" id="ARBA00023002"/>
    </source>
</evidence>
<evidence type="ECO:0000256" key="6">
    <source>
        <dbReference type="ARBA" id="ARBA00023033"/>
    </source>
</evidence>
<dbReference type="SUPFAM" id="SSF48264">
    <property type="entry name" value="Cytochrome P450"/>
    <property type="match status" value="1"/>
</dbReference>
<reference evidence="9" key="1">
    <citation type="submission" date="2019-11" db="EMBL/GenBank/DDBJ databases">
        <title>The complete genome sequence of Saccharopolyspora sp. E2A.</title>
        <authorList>
            <person name="Zhang G."/>
        </authorList>
    </citation>
    <scope>NUCLEOTIDE SEQUENCE [LARGE SCALE GENOMIC DNA]</scope>
    <source>
        <strain evidence="9">E2A</strain>
    </source>
</reference>
<dbReference type="Proteomes" id="UP000371041">
    <property type="component" value="Chromosome"/>
</dbReference>
<dbReference type="InterPro" id="IPR017972">
    <property type="entry name" value="Cyt_P450_CS"/>
</dbReference>
<evidence type="ECO:0000313" key="9">
    <source>
        <dbReference type="Proteomes" id="UP000371041"/>
    </source>
</evidence>
<dbReference type="EMBL" id="CP045929">
    <property type="protein sequence ID" value="QGK70870.1"/>
    <property type="molecule type" value="Genomic_DNA"/>
</dbReference>
<gene>
    <name evidence="8" type="ORF">GIY23_16295</name>
</gene>
<keyword evidence="9" id="KW-1185">Reference proteome</keyword>
<dbReference type="GO" id="GO:0020037">
    <property type="term" value="F:heme binding"/>
    <property type="evidence" value="ECO:0007669"/>
    <property type="project" value="InterPro"/>
</dbReference>
<evidence type="ECO:0000256" key="2">
    <source>
        <dbReference type="ARBA" id="ARBA00022617"/>
    </source>
</evidence>
<proteinExistence type="inferred from homology"/>
<evidence type="ECO:0000313" key="8">
    <source>
        <dbReference type="EMBL" id="QGK70870.1"/>
    </source>
</evidence>
<evidence type="ECO:0000256" key="3">
    <source>
        <dbReference type="ARBA" id="ARBA00022723"/>
    </source>
</evidence>
<keyword evidence="4 7" id="KW-0560">Oxidoreductase</keyword>
<dbReference type="PRINTS" id="PR00385">
    <property type="entry name" value="P450"/>
</dbReference>
<keyword evidence="3 7" id="KW-0479">Metal-binding</keyword>
<comment type="similarity">
    <text evidence="1 7">Belongs to the cytochrome P450 family.</text>
</comment>
<organism evidence="8 9">
    <name type="scientific">Allosaccharopolyspora coralli</name>
    <dbReference type="NCBI Taxonomy" id="2665642"/>
    <lineage>
        <taxon>Bacteria</taxon>
        <taxon>Bacillati</taxon>
        <taxon>Actinomycetota</taxon>
        <taxon>Actinomycetes</taxon>
        <taxon>Pseudonocardiales</taxon>
        <taxon>Pseudonocardiaceae</taxon>
        <taxon>Allosaccharopolyspora</taxon>
    </lineage>
</organism>
<dbReference type="FunFam" id="1.10.630.10:FF:000018">
    <property type="entry name" value="Cytochrome P450 monooxygenase"/>
    <property type="match status" value="1"/>
</dbReference>
<dbReference type="KEGG" id="sace:GIY23_16295"/>
<dbReference type="GO" id="GO:0005506">
    <property type="term" value="F:iron ion binding"/>
    <property type="evidence" value="ECO:0007669"/>
    <property type="project" value="InterPro"/>
</dbReference>
<dbReference type="RefSeq" id="WP_154077448.1">
    <property type="nucleotide sequence ID" value="NZ_CP045929.1"/>
</dbReference>
<evidence type="ECO:0000256" key="1">
    <source>
        <dbReference type="ARBA" id="ARBA00010617"/>
    </source>
</evidence>
<evidence type="ECO:0000256" key="7">
    <source>
        <dbReference type="RuleBase" id="RU000461"/>
    </source>
</evidence>
<evidence type="ECO:0000256" key="5">
    <source>
        <dbReference type="ARBA" id="ARBA00023004"/>
    </source>
</evidence>
<dbReference type="InterPro" id="IPR001128">
    <property type="entry name" value="Cyt_P450"/>
</dbReference>
<dbReference type="InterPro" id="IPR036396">
    <property type="entry name" value="Cyt_P450_sf"/>
</dbReference>
<dbReference type="Gene3D" id="1.10.630.10">
    <property type="entry name" value="Cytochrome P450"/>
    <property type="match status" value="1"/>
</dbReference>
<dbReference type="CDD" id="cd11029">
    <property type="entry name" value="CYP107-like"/>
    <property type="match status" value="1"/>
</dbReference>
<dbReference type="PROSITE" id="PS00086">
    <property type="entry name" value="CYTOCHROME_P450"/>
    <property type="match status" value="1"/>
</dbReference>
<dbReference type="PANTHER" id="PTHR46696">
    <property type="entry name" value="P450, PUTATIVE (EUROFUNG)-RELATED"/>
    <property type="match status" value="1"/>
</dbReference>
<accession>A0A5Q3QAI4</accession>
<dbReference type="PRINTS" id="PR00359">
    <property type="entry name" value="BP450"/>
</dbReference>
<keyword evidence="6 7" id="KW-0503">Monooxygenase</keyword>
<sequence>MTVRHGCPAIDEEFLQEPHRHFAQLRREGPAVQVVSPNGLPVWLVTRYADARVALTDPRFSKDYRSFGELLRRKAGGEPPAWLDALQAHMLNLDPPDHTRLRKLVAKVFTARRVAALRPRIEEITEQLLDRMADESEVDLLDAFAFALPMQVICELLGVPAEDRDNFRTWSQGVLEAGDQERARETTMRLAEYLVALIERRRHEPGKDDLITALLEVRDESDRLSEQELISMLFLLLVAGHETTVNLIANCVLALLDHPAQKAALRADPGRVDAVIEETLRYDGPINMATLRHTVEDVELSEGVTIPRDETVIVGLASANRDGERFDAAETFDADNDAQGHLAFGHGIHFCVGAPLARLEGQIAVRRLVERFPDLALAVPRDSLTYRFSGIIRGLETFPVTLRQ</sequence>
<name>A0A5Q3QAI4_9PSEU</name>
<dbReference type="InterPro" id="IPR002397">
    <property type="entry name" value="Cyt_P450_B"/>
</dbReference>
<dbReference type="GO" id="GO:0004497">
    <property type="term" value="F:monooxygenase activity"/>
    <property type="evidence" value="ECO:0007669"/>
    <property type="project" value="UniProtKB-KW"/>
</dbReference>